<reference evidence="11" key="1">
    <citation type="submission" date="2025-04" db="UniProtKB">
        <authorList>
            <consortium name="RefSeq"/>
        </authorList>
    </citation>
    <scope>IDENTIFICATION</scope>
    <source>
        <tissue evidence="12 13">Thorax and Abdomen</tissue>
        <tissue evidence="11">Whole body</tissue>
    </source>
</reference>
<accession>A0A6J0C3F5</accession>
<organism evidence="10 11">
    <name type="scientific">Neodiprion lecontei</name>
    <name type="common">Redheaded pine sawfly</name>
    <dbReference type="NCBI Taxonomy" id="441921"/>
    <lineage>
        <taxon>Eukaryota</taxon>
        <taxon>Metazoa</taxon>
        <taxon>Ecdysozoa</taxon>
        <taxon>Arthropoda</taxon>
        <taxon>Hexapoda</taxon>
        <taxon>Insecta</taxon>
        <taxon>Pterygota</taxon>
        <taxon>Neoptera</taxon>
        <taxon>Endopterygota</taxon>
        <taxon>Hymenoptera</taxon>
        <taxon>Tenthredinoidea</taxon>
        <taxon>Diprionidae</taxon>
        <taxon>Diprioninae</taxon>
        <taxon>Neodiprion</taxon>
    </lineage>
</organism>
<dbReference type="PROSITE" id="PS00028">
    <property type="entry name" value="ZINC_FINGER_C2H2_1"/>
    <property type="match status" value="10"/>
</dbReference>
<evidence type="ECO:0000313" key="13">
    <source>
        <dbReference type="RefSeq" id="XP_046587816.1"/>
    </source>
</evidence>
<feature type="domain" description="C2H2-type" evidence="9">
    <location>
        <begin position="2309"/>
        <end position="2337"/>
    </location>
</feature>
<evidence type="ECO:0000256" key="5">
    <source>
        <dbReference type="ARBA" id="ARBA00022833"/>
    </source>
</evidence>
<feature type="domain" description="C2H2-type" evidence="9">
    <location>
        <begin position="1397"/>
        <end position="1424"/>
    </location>
</feature>
<feature type="compositionally biased region" description="Basic residues" evidence="8">
    <location>
        <begin position="122"/>
        <end position="136"/>
    </location>
</feature>
<feature type="region of interest" description="Disordered" evidence="8">
    <location>
        <begin position="1155"/>
        <end position="1176"/>
    </location>
</feature>
<feature type="region of interest" description="Disordered" evidence="8">
    <location>
        <begin position="343"/>
        <end position="362"/>
    </location>
</feature>
<evidence type="ECO:0000259" key="9">
    <source>
        <dbReference type="PROSITE" id="PS50157"/>
    </source>
</evidence>
<dbReference type="RefSeq" id="XP_046587814.1">
    <property type="nucleotide sequence ID" value="XM_046731858.1"/>
</dbReference>
<sequence>MGSSMSSDSDSSTTDIKKKSVKTTDKDERVWTEMHPCKECAVVVERLPEEELANLLARNATKLKTMEKFRPRKTGCFAVSRNQQQTKTSDEQNNLKDLNLTDIMTDGNSEVITKKISSNHAASRKRIKKAKRKKSLNKSTSCRKPNVNHCHDESREFQLSLHTKKLDSEKSTEYQDCEKYPSSRIPRTDSMCKIENSEKSLKVCVNEASVSKRFKLSLKRTLTSDEGLRNKVSETKNLSETNDEDFENNVKIACKRKLYASQKDAVNVPKLRKRVKVEYLSYTNRRSINKRNSLRNRDSDHVDTLDHLQVNIDRSQNQKNDDMVPKKSSHLKSLHVAVKRLKKQDTTTPNKVDPVGPSNRHTEKHETVFNNLSNTLPIKATVQDQHIAKETRNRLITDYFFKIDKSRVLPEKTMKCLEEKEMEDAVLRKKWNIHKDVIIPLIDFKALKTSESGYVASEIEKLYQKYSSSFVFGNLSNPTLNTSHSPYRRSSTNFIDVSSMSDNVVKSPQNSVHTVTVQMETSALSINDKPPHLERYSPVKSVEVSLNDNSSIINSEPGPRDAERPTNRMDHTENLSPHTKEESKRHMDRELPRLSWITNNHEIRNHLSRTSEKSFKIASALTRRSSVSPKKRTASRLVQDKPELTNAQVPRAEITTGVQKVTKTPEKICIVSLTKNIDFLFDSDEVRKKLNSTTLVSNNSIHVVNQPDTCSVYGSETKQPKKSYGSVPAKEKVAKTSFPLNGMTMLNHSIMDEQDIWMDLGESSDNDAPKINTAVENDYTVQQSKSSEISPNFHNTVVSETVPCNTTKYMCTDSFAINDLACTIENCKDKNASTDIRRPAEFTQNCLSLIKNVTSKTTQYHSPNRPACITIETRSSGEETSTGSGIVEKRDHNTDHSKIDSDNLTKEMSFVDNYVDTFPSLYIDEDPQSSDAQDIPAIDIVEQLESSVDKDKSESDPLALTCTKSDTSTSNGCIGSVVVEVDQADDDTEVYMKKECIFCKKTFRSTYNLGKHLSTLHVRSTSRMCTICDKQLVTKNVVKHYLEHCGCTDISELCATECIICNKKFKNRRTLGYHIRRMHRIEKKPVSPNIALKTSKSYTCTMCRSTYDSKEDLFLHMLTHTEQDLQDTYEVEKVKKQLESITDAREVIIPENEASGISESENAKAEEQVPPKLTGTSNSPTILAAAAVSTCEFSICLCHKAERLEMSYGVIIELAIVCKQCKTFFKTRKCFEDHFDSSLCARNSLSKVTPAMFCNKCRVILSSLQDMHSHIKKHSDLNVEMYISFLCKHCNVFFFSIGHLFYEHWFNHCKNPLYIADHSVFPNNIKIKIIEPNCTKDSNNDEPTESLLVADYQCHFCKKPFRTEVELKKHLISNHACYQKINSPPQVSKIINPCFKLICSICNKDFADKSRFDTHVEEHRTIKNLLQIPKDLCKSSGDNPLSCNICKIEYDTTKDYENHLIKHDIIQEKYVCNYCALMMDSIKDFEQHSTEHKGTPEKPVSCKVIFATAKFHCKTCKLWFDSQAILDKHVSTHSNSVKARPELVEKLIDKSAKAVEKTSITIETSQQEPNNQIDDATAVIERNQQESIKDVEVTSTTIEKNRQESTDPIDDASAIIERNQQESISEVQETSTTIDKNQEFLKGIRTDQINDAIAIIEKNQEESPNEAEETSAITENNHQESISRVEKTIAIIERNLQESNYQIVPDDSISTHKKITSGRSIVIPSVIDLSDNSNSMDIEILPGEKNALEKEFTTKNSFLEEQLEKSSDEEPKKLSFLRVKDLKELLPYTCSKCNAEFNTEENLNNHNCNESIKARVRVSYICKTCTEIECDTVVDWHHHVMTHISIGSTLNSPGTWACIIDGPHGKKTCICTICRTYRSDILNEMQLHLLHGHAEVAAPLFNCKYCQSFKTDVKPEMERHLAAHFRSLETTSTSATSNSTTKPFRQLDNFINSQSNSVLPVGGSDTNSSAHLSVKNSNNVVQPSLAIPVNKESNNIPSPLTVLHSNNFQQPSPVISVRSLGNNLPPILTADNSNNFQHPVPISPDSSSRNNLTPTKPVNSTNNYQIPVSISSLPITSGNNVVPQFTLVSSFNNIQQPASMIPINSNNSSRTYTPVENSNNFELGVPFLPVPISENNLSPDQRVNASEWLSTIVQSCQNQSNNNPQFNGIANMVYRLPTPAANSIYSCSICHNYQCSTEQELKHHESLHQQTEYNEPSEKSYRCKLCKQYLYGSEDNLRAHVLTCHKSGKSNVSENQIPTVAAHASFKCNHCPQVFSSYNVYLQHRNTFHTFLFINQQENETQLQTRYPYSCHICSTGFLQETHLQAHVRQLHPNDQVAHPKILHNQALFKCGTCNLLLISETALNAHMRSHNIINQQ</sequence>
<feature type="domain" description="C2H2-type" evidence="9">
    <location>
        <begin position="2266"/>
        <end position="2290"/>
    </location>
</feature>
<dbReference type="Gene3D" id="3.30.160.60">
    <property type="entry name" value="Classic Zinc Finger"/>
    <property type="match status" value="4"/>
</dbReference>
<feature type="compositionally biased region" description="Basic and acidic residues" evidence="8">
    <location>
        <begin position="558"/>
        <end position="587"/>
    </location>
</feature>
<name>A0A6J0C3F5_NEOLC</name>
<keyword evidence="2" id="KW-0479">Metal-binding</keyword>
<dbReference type="KEGG" id="nlo:107225752"/>
<dbReference type="GO" id="GO:0005634">
    <property type="term" value="C:nucleus"/>
    <property type="evidence" value="ECO:0007669"/>
    <property type="project" value="UniProtKB-SubCell"/>
</dbReference>
<evidence type="ECO:0000256" key="2">
    <source>
        <dbReference type="ARBA" id="ARBA00022723"/>
    </source>
</evidence>
<feature type="region of interest" description="Disordered" evidence="8">
    <location>
        <begin position="117"/>
        <end position="148"/>
    </location>
</feature>
<feature type="region of interest" description="Disordered" evidence="8">
    <location>
        <begin position="1"/>
        <end position="27"/>
    </location>
</feature>
<dbReference type="InterPro" id="IPR036236">
    <property type="entry name" value="Znf_C2H2_sf"/>
</dbReference>
<dbReference type="InParanoid" id="A0A6J0C3F5"/>
<feature type="domain" description="C2H2-type" evidence="9">
    <location>
        <begin position="2349"/>
        <end position="2371"/>
    </location>
</feature>
<feature type="region of interest" description="Disordered" evidence="8">
    <location>
        <begin position="549"/>
        <end position="587"/>
    </location>
</feature>
<evidence type="ECO:0000256" key="3">
    <source>
        <dbReference type="ARBA" id="ARBA00022737"/>
    </source>
</evidence>
<dbReference type="PANTHER" id="PTHR24406">
    <property type="entry name" value="TRANSCRIPTIONAL REPRESSOR CTCFL-RELATED"/>
    <property type="match status" value="1"/>
</dbReference>
<feature type="region of interest" description="Disordered" evidence="8">
    <location>
        <begin position="1660"/>
        <end position="1680"/>
    </location>
</feature>
<feature type="compositionally biased region" description="Basic and acidic residues" evidence="8">
    <location>
        <begin position="887"/>
        <end position="900"/>
    </location>
</feature>
<dbReference type="InterPro" id="IPR050888">
    <property type="entry name" value="ZnF_C2H2-type_TF"/>
</dbReference>
<keyword evidence="5" id="KW-0862">Zinc</keyword>
<feature type="region of interest" description="Disordered" evidence="8">
    <location>
        <begin position="2031"/>
        <end position="2060"/>
    </location>
</feature>
<dbReference type="Proteomes" id="UP000829291">
    <property type="component" value="Chromosome 1"/>
</dbReference>
<evidence type="ECO:0000313" key="12">
    <source>
        <dbReference type="RefSeq" id="XP_046587814.1"/>
    </source>
</evidence>
<dbReference type="SMART" id="SM00355">
    <property type="entry name" value="ZnF_C2H2"/>
    <property type="match status" value="21"/>
</dbReference>
<proteinExistence type="predicted"/>
<dbReference type="PROSITE" id="PS50157">
    <property type="entry name" value="ZINC_FINGER_C2H2_2"/>
    <property type="match status" value="9"/>
</dbReference>
<feature type="compositionally biased region" description="Low complexity" evidence="8">
    <location>
        <begin position="874"/>
        <end position="886"/>
    </location>
</feature>
<feature type="region of interest" description="Disordered" evidence="8">
    <location>
        <begin position="874"/>
        <end position="900"/>
    </location>
</feature>
<gene>
    <name evidence="11 12 13" type="primary">LOC107225752</name>
</gene>
<feature type="domain" description="C2H2-type" evidence="9">
    <location>
        <begin position="994"/>
        <end position="1022"/>
    </location>
</feature>
<evidence type="ECO:0000256" key="6">
    <source>
        <dbReference type="ARBA" id="ARBA00023242"/>
    </source>
</evidence>
<evidence type="ECO:0000313" key="10">
    <source>
        <dbReference type="Proteomes" id="UP000829291"/>
    </source>
</evidence>
<comment type="subcellular location">
    <subcellularLocation>
        <location evidence="1">Nucleus</location>
    </subcellularLocation>
</comment>
<evidence type="ECO:0000313" key="11">
    <source>
        <dbReference type="RefSeq" id="XP_015521801.1"/>
    </source>
</evidence>
<keyword evidence="10" id="KW-1185">Reference proteome</keyword>
<feature type="domain" description="C2H2-type" evidence="9">
    <location>
        <begin position="1098"/>
        <end position="1125"/>
    </location>
</feature>
<protein>
    <submittedName>
        <fullName evidence="11 12">Uncharacterized protein LOC107225752</fullName>
    </submittedName>
</protein>
<dbReference type="InterPro" id="IPR013087">
    <property type="entry name" value="Znf_C2H2_type"/>
</dbReference>
<evidence type="ECO:0000256" key="8">
    <source>
        <dbReference type="SAM" id="MobiDB-lite"/>
    </source>
</evidence>
<dbReference type="GeneID" id="107225752"/>
<dbReference type="GO" id="GO:0008270">
    <property type="term" value="F:zinc ion binding"/>
    <property type="evidence" value="ECO:0007669"/>
    <property type="project" value="UniProtKB-KW"/>
</dbReference>
<dbReference type="RefSeq" id="XP_046587816.1">
    <property type="nucleotide sequence ID" value="XM_046731860.1"/>
</dbReference>
<dbReference type="RefSeq" id="XP_015521801.1">
    <property type="nucleotide sequence ID" value="XM_015666315.1"/>
</dbReference>
<dbReference type="SUPFAM" id="SSF57667">
    <property type="entry name" value="beta-beta-alpha zinc fingers"/>
    <property type="match status" value="2"/>
</dbReference>
<keyword evidence="4 7" id="KW-0863">Zinc-finger</keyword>
<feature type="compositionally biased region" description="Basic and acidic residues" evidence="8">
    <location>
        <begin position="15"/>
        <end position="27"/>
    </location>
</feature>
<keyword evidence="6" id="KW-0539">Nucleus</keyword>
<evidence type="ECO:0000256" key="7">
    <source>
        <dbReference type="PROSITE-ProRule" id="PRU00042"/>
    </source>
</evidence>
<dbReference type="OrthoDB" id="6414306at2759"/>
<feature type="domain" description="C2H2-type" evidence="9">
    <location>
        <begin position="1352"/>
        <end position="1380"/>
    </location>
</feature>
<feature type="domain" description="C2H2-type" evidence="9">
    <location>
        <begin position="1511"/>
        <end position="1538"/>
    </location>
</feature>
<keyword evidence="3" id="KW-0677">Repeat</keyword>
<feature type="domain" description="C2H2-type" evidence="9">
    <location>
        <begin position="1056"/>
        <end position="1084"/>
    </location>
</feature>
<evidence type="ECO:0000256" key="1">
    <source>
        <dbReference type="ARBA" id="ARBA00004123"/>
    </source>
</evidence>
<feature type="compositionally biased region" description="Low complexity" evidence="8">
    <location>
        <begin position="1"/>
        <end position="14"/>
    </location>
</feature>
<feature type="compositionally biased region" description="Polar residues" evidence="8">
    <location>
        <begin position="2044"/>
        <end position="2060"/>
    </location>
</feature>
<evidence type="ECO:0000256" key="4">
    <source>
        <dbReference type="ARBA" id="ARBA00022771"/>
    </source>
</evidence>